<gene>
    <name evidence="2" type="ORF">VFPPC_09530</name>
</gene>
<name>A0A179F8H2_METCM</name>
<dbReference type="OrthoDB" id="5143322at2759"/>
<proteinExistence type="predicted"/>
<organism evidence="2 3">
    <name type="scientific">Pochonia chlamydosporia 170</name>
    <dbReference type="NCBI Taxonomy" id="1380566"/>
    <lineage>
        <taxon>Eukaryota</taxon>
        <taxon>Fungi</taxon>
        <taxon>Dikarya</taxon>
        <taxon>Ascomycota</taxon>
        <taxon>Pezizomycotina</taxon>
        <taxon>Sordariomycetes</taxon>
        <taxon>Hypocreomycetidae</taxon>
        <taxon>Hypocreales</taxon>
        <taxon>Clavicipitaceae</taxon>
        <taxon>Pochonia</taxon>
    </lineage>
</organism>
<feature type="region of interest" description="Disordered" evidence="1">
    <location>
        <begin position="585"/>
        <end position="606"/>
    </location>
</feature>
<feature type="region of interest" description="Disordered" evidence="1">
    <location>
        <begin position="121"/>
        <end position="156"/>
    </location>
</feature>
<dbReference type="Proteomes" id="UP000078397">
    <property type="component" value="Unassembled WGS sequence"/>
</dbReference>
<dbReference type="RefSeq" id="XP_018139436.1">
    <property type="nucleotide sequence ID" value="XM_018288051.1"/>
</dbReference>
<keyword evidence="3" id="KW-1185">Reference proteome</keyword>
<feature type="region of interest" description="Disordered" evidence="1">
    <location>
        <begin position="15"/>
        <end position="56"/>
    </location>
</feature>
<reference evidence="2 3" key="1">
    <citation type="journal article" date="2016" name="PLoS Pathog.">
        <title>Biosynthesis of antibiotic leucinostatins in bio-control fungus Purpureocillium lilacinum and their inhibition on phytophthora revealed by genome mining.</title>
        <authorList>
            <person name="Wang G."/>
            <person name="Liu Z."/>
            <person name="Lin R."/>
            <person name="Li E."/>
            <person name="Mao Z."/>
            <person name="Ling J."/>
            <person name="Yang Y."/>
            <person name="Yin W.B."/>
            <person name="Xie B."/>
        </authorList>
    </citation>
    <scope>NUCLEOTIDE SEQUENCE [LARGE SCALE GENOMIC DNA]</scope>
    <source>
        <strain evidence="2">170</strain>
    </source>
</reference>
<dbReference type="KEGG" id="pchm:VFPPC_09530"/>
<feature type="compositionally biased region" description="Polar residues" evidence="1">
    <location>
        <begin position="316"/>
        <end position="329"/>
    </location>
</feature>
<feature type="compositionally biased region" description="Polar residues" evidence="1">
    <location>
        <begin position="592"/>
        <end position="606"/>
    </location>
</feature>
<evidence type="ECO:0000313" key="3">
    <source>
        <dbReference type="Proteomes" id="UP000078397"/>
    </source>
</evidence>
<dbReference type="GeneID" id="28852045"/>
<dbReference type="EMBL" id="LSBJ02000007">
    <property type="protein sequence ID" value="OAQ61732.1"/>
    <property type="molecule type" value="Genomic_DNA"/>
</dbReference>
<protein>
    <submittedName>
        <fullName evidence="2">Uncharacterized protein</fullName>
    </submittedName>
</protein>
<dbReference type="AlphaFoldDB" id="A0A179F8H2"/>
<evidence type="ECO:0000256" key="1">
    <source>
        <dbReference type="SAM" id="MobiDB-lite"/>
    </source>
</evidence>
<feature type="compositionally biased region" description="Basic and acidic residues" evidence="1">
    <location>
        <begin position="15"/>
        <end position="31"/>
    </location>
</feature>
<evidence type="ECO:0000313" key="2">
    <source>
        <dbReference type="EMBL" id="OAQ61732.1"/>
    </source>
</evidence>
<feature type="compositionally biased region" description="Polar residues" evidence="1">
    <location>
        <begin position="336"/>
        <end position="355"/>
    </location>
</feature>
<accession>A0A179F8H2</accession>
<feature type="region of interest" description="Disordered" evidence="1">
    <location>
        <begin position="77"/>
        <end position="108"/>
    </location>
</feature>
<sequence>MDTVAVQMACMADLGRQRQDELPLSNKERKGPSFAPSKRNVHIEDEESEQMRGLSVQDSRPWAKKITQDFINLHQRDSAPPCIRQESRGHKRAKRNDPNNIPISSLGGLIPAGGAVKNFTSSKQSAITPSTSNTSQRSQLGGSVNSLQKPLSEHNTSMISATSIKPNNGAQSSGGSSAASQHATVNLAIRSKPKQAEDVVVLQGICKLLNPQNRSVLFAVTYAVKLRNDTENGYLCLSAPEKGDKVHNVLDLTAPDRKDDCCRVCSKSTANGFAYILQFANTSDAHKFKVYLESLQQAAARDAVPEESQNKVDIASAQTTQESRASGTSPAPALNRSATDNSPSTVETPAKQTSPAAAAGTTKLVDIDSPPQNAPGERELIIEDAAEKLVKLIDQILPEAAKAGILVSDDTVADIEDTTIEDWLDRGFLQCETDDMKADLLNLLRILVRLKRKAESRKRVLPASNSLQEYDNKPHSDRITYTAPELVKIASSQDARATNKPDTPRIVYTTAEIESVAASRAIPQAAVDANLITPRRTSTIRGCSTEDAMADISKHKDWLSGKPYQVATPPESAGKLSNVEAKPMTKLMADASPQSSLSPGGLATSR</sequence>
<comment type="caution">
    <text evidence="2">The sequence shown here is derived from an EMBL/GenBank/DDBJ whole genome shotgun (WGS) entry which is preliminary data.</text>
</comment>
<feature type="region of interest" description="Disordered" evidence="1">
    <location>
        <begin position="302"/>
        <end position="375"/>
    </location>
</feature>